<keyword evidence="6 8" id="KW-0472">Membrane</keyword>
<evidence type="ECO:0000256" key="4">
    <source>
        <dbReference type="ARBA" id="ARBA00022692"/>
    </source>
</evidence>
<feature type="transmembrane region" description="Helical" evidence="8">
    <location>
        <begin position="309"/>
        <end position="329"/>
    </location>
</feature>
<feature type="transmembrane region" description="Helical" evidence="8">
    <location>
        <begin position="278"/>
        <end position="303"/>
    </location>
</feature>
<dbReference type="SUPFAM" id="SSF82866">
    <property type="entry name" value="Multidrug efflux transporter AcrB transmembrane domain"/>
    <property type="match status" value="2"/>
</dbReference>
<feature type="transmembrane region" description="Helical" evidence="8">
    <location>
        <begin position="635"/>
        <end position="658"/>
    </location>
</feature>
<dbReference type="PANTHER" id="PTHR33406">
    <property type="entry name" value="MEMBRANE PROTEIN MJ1562-RELATED"/>
    <property type="match status" value="1"/>
</dbReference>
<keyword evidence="3" id="KW-1003">Cell membrane</keyword>
<evidence type="ECO:0000256" key="8">
    <source>
        <dbReference type="SAM" id="Phobius"/>
    </source>
</evidence>
<comment type="subcellular location">
    <subcellularLocation>
        <location evidence="1">Cell membrane</location>
        <topology evidence="1">Multi-pass membrane protein</topology>
    </subcellularLocation>
</comment>
<dbReference type="EMBL" id="CP030862">
    <property type="protein sequence ID" value="AXE25339.1"/>
    <property type="molecule type" value="Genomic_DNA"/>
</dbReference>
<feature type="domain" description="Membrane transport protein MMPL" evidence="9">
    <location>
        <begin position="460"/>
        <end position="700"/>
    </location>
</feature>
<feature type="transmembrane region" description="Helical" evidence="8">
    <location>
        <begin position="203"/>
        <end position="224"/>
    </location>
</feature>
<feature type="transmembrane region" description="Helical" evidence="8">
    <location>
        <begin position="552"/>
        <end position="573"/>
    </location>
</feature>
<feature type="transmembrane region" description="Helical" evidence="8">
    <location>
        <begin position="230"/>
        <end position="250"/>
    </location>
</feature>
<feature type="compositionally biased region" description="Low complexity" evidence="7">
    <location>
        <begin position="722"/>
        <end position="742"/>
    </location>
</feature>
<name>A0A344U368_9ACTN</name>
<gene>
    <name evidence="10" type="ORF">C0216_19485</name>
</gene>
<dbReference type="GO" id="GO:0005886">
    <property type="term" value="C:plasma membrane"/>
    <property type="evidence" value="ECO:0007669"/>
    <property type="project" value="UniProtKB-SubCell"/>
</dbReference>
<feature type="transmembrane region" description="Helical" evidence="8">
    <location>
        <begin position="664"/>
        <end position="686"/>
    </location>
</feature>
<evidence type="ECO:0000256" key="1">
    <source>
        <dbReference type="ARBA" id="ARBA00004651"/>
    </source>
</evidence>
<dbReference type="InterPro" id="IPR004869">
    <property type="entry name" value="MMPL_dom"/>
</dbReference>
<dbReference type="Proteomes" id="UP000252004">
    <property type="component" value="Chromosome"/>
</dbReference>
<dbReference type="OrthoDB" id="3445880at2"/>
<dbReference type="PANTHER" id="PTHR33406:SF11">
    <property type="entry name" value="MEMBRANE PROTEIN SCO6666-RELATED"/>
    <property type="match status" value="1"/>
</dbReference>
<keyword evidence="5 8" id="KW-1133">Transmembrane helix</keyword>
<evidence type="ECO:0000313" key="10">
    <source>
        <dbReference type="EMBL" id="AXE25339.1"/>
    </source>
</evidence>
<evidence type="ECO:0000259" key="9">
    <source>
        <dbReference type="Pfam" id="PF03176"/>
    </source>
</evidence>
<evidence type="ECO:0000313" key="11">
    <source>
        <dbReference type="Proteomes" id="UP000252004"/>
    </source>
</evidence>
<proteinExistence type="inferred from homology"/>
<sequence>MFHALGRSCARRPGRVLAAWLAVLLALASAVLVFGRATSEAVSIPGSDSQAARDAAAAFPGPPSGNQPVVLHAPAGSAPLTSDAMRSAVEAAAARIARVEHVTAVTTPYAPAGRAAMSTDGRTAYLTLGLDVAARDITPETTGAVEAAAEPARQAGIEVTPGGELAAAADKGSTGHSELIGLAAAAAVLFLGLRSAPAAGLPIAVGVVGLGVSLAAVGLLGHLVDMPASGATIAAMIGLGVGIDYTLFCLMRFRSLLAGGAGAVDAAARTTATAGKAAAFAGCAVVAALAGLALGGLPLLYALALAPGIAVLVAVAAALTLLPALLALLGRRLAPAAAGPAAAAEGAGPEHGARLHRIAVYVADRPWRHLLAGLALLAVLAVPAAGLAFGALDAGDKAAGTDSRTAHDRLAAAFGPGVNGPLQVTASLPTAASGPGDGRLTAVTSALEATPGVASAGGPQLAADARTARWQVVPDTGPGDPRTAALVDRLRESALPAATAGSGTAAHVGGSAAAQADLNDRLAQRLPAVIGAVVAVAALLLLLAFRSPVVAVKAAVVALLSVAAAYGVLTAVFQWGMGAPLLGLEGPVPIPGYVPLLMFAVLFGLSMDYEVFLLTSVREAYLRHGDNRRAVIEGLAGTGRVITSAAAIMVCVFLSYLLSADPVVKMFGVGLATAVALDATVVRGLLVPTGMVLLGTRNWWLPGPLDRLLPRLDIEGEGTGRGTTRPHPAAPGPAATEPTPAP</sequence>
<evidence type="ECO:0000256" key="2">
    <source>
        <dbReference type="ARBA" id="ARBA00010157"/>
    </source>
</evidence>
<dbReference type="KEGG" id="sgz:C0216_19485"/>
<evidence type="ECO:0000256" key="3">
    <source>
        <dbReference type="ARBA" id="ARBA00022475"/>
    </source>
</evidence>
<dbReference type="Gene3D" id="1.20.1640.10">
    <property type="entry name" value="Multidrug efflux transporter AcrB transmembrane domain"/>
    <property type="match status" value="2"/>
</dbReference>
<accession>A0A344U368</accession>
<dbReference type="AlphaFoldDB" id="A0A344U368"/>
<organism evidence="10 11">
    <name type="scientific">Streptomyces globosus</name>
    <dbReference type="NCBI Taxonomy" id="68209"/>
    <lineage>
        <taxon>Bacteria</taxon>
        <taxon>Bacillati</taxon>
        <taxon>Actinomycetota</taxon>
        <taxon>Actinomycetes</taxon>
        <taxon>Kitasatosporales</taxon>
        <taxon>Streptomycetaceae</taxon>
        <taxon>Streptomyces</taxon>
    </lineage>
</organism>
<protein>
    <submittedName>
        <fullName evidence="10">MMPL family transporter</fullName>
    </submittedName>
</protein>
<feature type="region of interest" description="Disordered" evidence="7">
    <location>
        <begin position="714"/>
        <end position="742"/>
    </location>
</feature>
<evidence type="ECO:0000256" key="6">
    <source>
        <dbReference type="ARBA" id="ARBA00023136"/>
    </source>
</evidence>
<evidence type="ECO:0000256" key="5">
    <source>
        <dbReference type="ARBA" id="ARBA00022989"/>
    </source>
</evidence>
<comment type="similarity">
    <text evidence="2">Belongs to the resistance-nodulation-cell division (RND) (TC 2.A.6) family. MmpL subfamily.</text>
</comment>
<reference evidence="10 11" key="1">
    <citation type="submission" date="2018-01" db="EMBL/GenBank/DDBJ databases">
        <title>Draft genome Sequence of streptomyces globosus LZH-48.</title>
        <authorList>
            <person name="Ran K."/>
            <person name="Li Z."/>
            <person name="Wei S."/>
            <person name="Dong R."/>
        </authorList>
    </citation>
    <scope>NUCLEOTIDE SEQUENCE [LARGE SCALE GENOMIC DNA]</scope>
    <source>
        <strain evidence="10 11">LZH-48</strain>
    </source>
</reference>
<feature type="transmembrane region" description="Helical" evidence="8">
    <location>
        <begin position="179"/>
        <end position="196"/>
    </location>
</feature>
<feature type="transmembrane region" description="Helical" evidence="8">
    <location>
        <begin position="370"/>
        <end position="392"/>
    </location>
</feature>
<keyword evidence="4 8" id="KW-0812">Transmembrane</keyword>
<dbReference type="RefSeq" id="WP_114056525.1">
    <property type="nucleotide sequence ID" value="NZ_CP030862.1"/>
</dbReference>
<dbReference type="InterPro" id="IPR050545">
    <property type="entry name" value="Mycobact_MmpL"/>
</dbReference>
<feature type="domain" description="Membrane transport protein MMPL" evidence="9">
    <location>
        <begin position="43"/>
        <end position="366"/>
    </location>
</feature>
<feature type="transmembrane region" description="Helical" evidence="8">
    <location>
        <begin position="593"/>
        <end position="614"/>
    </location>
</feature>
<evidence type="ECO:0000256" key="7">
    <source>
        <dbReference type="SAM" id="MobiDB-lite"/>
    </source>
</evidence>
<feature type="transmembrane region" description="Helical" evidence="8">
    <location>
        <begin position="526"/>
        <end position="545"/>
    </location>
</feature>
<dbReference type="Pfam" id="PF03176">
    <property type="entry name" value="MMPL"/>
    <property type="match status" value="2"/>
</dbReference>
<keyword evidence="11" id="KW-1185">Reference proteome</keyword>